<comment type="caution">
    <text evidence="9">The sequence shown here is derived from an EMBL/GenBank/DDBJ whole genome shotgun (WGS) entry which is preliminary data.</text>
</comment>
<comment type="similarity">
    <text evidence="7">Belongs to the binding-protein-dependent transport system permease family.</text>
</comment>
<evidence type="ECO:0000256" key="3">
    <source>
        <dbReference type="ARBA" id="ARBA00022475"/>
    </source>
</evidence>
<dbReference type="AlphaFoldDB" id="A0A9D1HN89"/>
<feature type="transmembrane region" description="Helical" evidence="7">
    <location>
        <begin position="229"/>
        <end position="251"/>
    </location>
</feature>
<protein>
    <submittedName>
        <fullName evidence="9">ABC transporter permease</fullName>
    </submittedName>
</protein>
<dbReference type="PANTHER" id="PTHR30465:SF0">
    <property type="entry name" value="OLIGOPEPTIDE TRANSPORT SYSTEM PERMEASE PROTEIN APPB"/>
    <property type="match status" value="1"/>
</dbReference>
<keyword evidence="2 7" id="KW-0813">Transport</keyword>
<dbReference type="GO" id="GO:0005886">
    <property type="term" value="C:plasma membrane"/>
    <property type="evidence" value="ECO:0007669"/>
    <property type="project" value="UniProtKB-SubCell"/>
</dbReference>
<dbReference type="SUPFAM" id="SSF161098">
    <property type="entry name" value="MetI-like"/>
    <property type="match status" value="1"/>
</dbReference>
<sequence>MLKYSIKRLLESLVTVLIIVVAVFLLMRLMPVEGYFGDEYAKLTQEMINRKLESLGLFDPPLVQLGNFLGDIFTGNLGVSTRIQIDVPVTTILAQKVPVSAAFGVVSTFISLILGIALGVTQARFKGKFMDSLGTGYIIIINSVPPLVYYFFIQVFVSDWFNLPMRYDGDNPVSWILPLISMSLGSIAGNALWVRRYMVDELNKDYIKLARAKGLPYKYIMYRHVLRNAFVPMVQYLPVSFLMTIGGSLLIEELYAIPGMGNLLVQAVQKQDNNLVQVLILIYSTVGIIGVFIGDLLMMVIDPRIKIGSKGGAR</sequence>
<keyword evidence="3" id="KW-1003">Cell membrane</keyword>
<reference evidence="9" key="1">
    <citation type="submission" date="2020-10" db="EMBL/GenBank/DDBJ databases">
        <authorList>
            <person name="Gilroy R."/>
        </authorList>
    </citation>
    <scope>NUCLEOTIDE SEQUENCE</scope>
    <source>
        <strain evidence="9">CHK195-11698</strain>
    </source>
</reference>
<feature type="transmembrane region" description="Helical" evidence="7">
    <location>
        <begin position="133"/>
        <end position="153"/>
    </location>
</feature>
<dbReference type="InterPro" id="IPR035906">
    <property type="entry name" value="MetI-like_sf"/>
</dbReference>
<evidence type="ECO:0000256" key="4">
    <source>
        <dbReference type="ARBA" id="ARBA00022692"/>
    </source>
</evidence>
<evidence type="ECO:0000256" key="2">
    <source>
        <dbReference type="ARBA" id="ARBA00022448"/>
    </source>
</evidence>
<evidence type="ECO:0000313" key="10">
    <source>
        <dbReference type="Proteomes" id="UP000824175"/>
    </source>
</evidence>
<dbReference type="GO" id="GO:0055085">
    <property type="term" value="P:transmembrane transport"/>
    <property type="evidence" value="ECO:0007669"/>
    <property type="project" value="InterPro"/>
</dbReference>
<dbReference type="PROSITE" id="PS50928">
    <property type="entry name" value="ABC_TM1"/>
    <property type="match status" value="1"/>
</dbReference>
<feature type="transmembrane region" description="Helical" evidence="7">
    <location>
        <begin position="12"/>
        <end position="30"/>
    </location>
</feature>
<keyword evidence="6 7" id="KW-0472">Membrane</keyword>
<evidence type="ECO:0000256" key="6">
    <source>
        <dbReference type="ARBA" id="ARBA00023136"/>
    </source>
</evidence>
<keyword evidence="5 7" id="KW-1133">Transmembrane helix</keyword>
<accession>A0A9D1HN89</accession>
<dbReference type="PANTHER" id="PTHR30465">
    <property type="entry name" value="INNER MEMBRANE ABC TRANSPORTER"/>
    <property type="match status" value="1"/>
</dbReference>
<name>A0A9D1HN89_9FIRM</name>
<reference evidence="9" key="2">
    <citation type="journal article" date="2021" name="PeerJ">
        <title>Extensive microbial diversity within the chicken gut microbiome revealed by metagenomics and culture.</title>
        <authorList>
            <person name="Gilroy R."/>
            <person name="Ravi A."/>
            <person name="Getino M."/>
            <person name="Pursley I."/>
            <person name="Horton D.L."/>
            <person name="Alikhan N.F."/>
            <person name="Baker D."/>
            <person name="Gharbi K."/>
            <person name="Hall N."/>
            <person name="Watson M."/>
            <person name="Adriaenssens E.M."/>
            <person name="Foster-Nyarko E."/>
            <person name="Jarju S."/>
            <person name="Secka A."/>
            <person name="Antonio M."/>
            <person name="Oren A."/>
            <person name="Chaudhuri R.R."/>
            <person name="La Ragione R."/>
            <person name="Hildebrand F."/>
            <person name="Pallen M.J."/>
        </authorList>
    </citation>
    <scope>NUCLEOTIDE SEQUENCE</scope>
    <source>
        <strain evidence="9">CHK195-11698</strain>
    </source>
</reference>
<evidence type="ECO:0000256" key="5">
    <source>
        <dbReference type="ARBA" id="ARBA00022989"/>
    </source>
</evidence>
<dbReference type="Pfam" id="PF00528">
    <property type="entry name" value="BPD_transp_1"/>
    <property type="match status" value="1"/>
</dbReference>
<comment type="subcellular location">
    <subcellularLocation>
        <location evidence="1 7">Cell membrane</location>
        <topology evidence="1 7">Multi-pass membrane protein</topology>
    </subcellularLocation>
</comment>
<evidence type="ECO:0000256" key="1">
    <source>
        <dbReference type="ARBA" id="ARBA00004651"/>
    </source>
</evidence>
<feature type="transmembrane region" description="Helical" evidence="7">
    <location>
        <begin position="101"/>
        <end position="121"/>
    </location>
</feature>
<dbReference type="EMBL" id="DVMJ01000058">
    <property type="protein sequence ID" value="HIU13790.1"/>
    <property type="molecule type" value="Genomic_DNA"/>
</dbReference>
<dbReference type="Gene3D" id="1.10.3720.10">
    <property type="entry name" value="MetI-like"/>
    <property type="match status" value="1"/>
</dbReference>
<keyword evidence="4 7" id="KW-0812">Transmembrane</keyword>
<organism evidence="9 10">
    <name type="scientific">Candidatus Fimiplasma intestinipullorum</name>
    <dbReference type="NCBI Taxonomy" id="2840825"/>
    <lineage>
        <taxon>Bacteria</taxon>
        <taxon>Bacillati</taxon>
        <taxon>Bacillota</taxon>
        <taxon>Clostridia</taxon>
        <taxon>Eubacteriales</taxon>
        <taxon>Candidatus Fimiplasma</taxon>
    </lineage>
</organism>
<feature type="transmembrane region" description="Helical" evidence="7">
    <location>
        <begin position="280"/>
        <end position="301"/>
    </location>
</feature>
<proteinExistence type="inferred from homology"/>
<dbReference type="InterPro" id="IPR000515">
    <property type="entry name" value="MetI-like"/>
</dbReference>
<feature type="transmembrane region" description="Helical" evidence="7">
    <location>
        <begin position="173"/>
        <end position="194"/>
    </location>
</feature>
<dbReference type="Proteomes" id="UP000824175">
    <property type="component" value="Unassembled WGS sequence"/>
</dbReference>
<evidence type="ECO:0000259" key="8">
    <source>
        <dbReference type="PROSITE" id="PS50928"/>
    </source>
</evidence>
<evidence type="ECO:0000256" key="7">
    <source>
        <dbReference type="RuleBase" id="RU363032"/>
    </source>
</evidence>
<feature type="domain" description="ABC transmembrane type-1" evidence="8">
    <location>
        <begin position="97"/>
        <end position="294"/>
    </location>
</feature>
<gene>
    <name evidence="9" type="ORF">IAD15_06940</name>
</gene>
<dbReference type="CDD" id="cd06261">
    <property type="entry name" value="TM_PBP2"/>
    <property type="match status" value="1"/>
</dbReference>
<evidence type="ECO:0000313" key="9">
    <source>
        <dbReference type="EMBL" id="HIU13790.1"/>
    </source>
</evidence>